<name>A0AAN8WLG6_HALRR</name>
<accession>A0AAN8WLG6</accession>
<dbReference type="Proteomes" id="UP001381693">
    <property type="component" value="Unassembled WGS sequence"/>
</dbReference>
<gene>
    <name evidence="1" type="ORF">SK128_019777</name>
</gene>
<sequence length="55" mass="6173">FSMCRIAMFPLMYAAYLSQQTTAPSHIQALISIPINCHLSCALVLAPQIYWLSLM</sequence>
<evidence type="ECO:0000313" key="1">
    <source>
        <dbReference type="EMBL" id="KAK7066086.1"/>
    </source>
</evidence>
<feature type="non-terminal residue" evidence="1">
    <location>
        <position position="1"/>
    </location>
</feature>
<protein>
    <submittedName>
        <fullName evidence="1">Uncharacterized protein</fullName>
    </submittedName>
</protein>
<evidence type="ECO:0000313" key="2">
    <source>
        <dbReference type="Proteomes" id="UP001381693"/>
    </source>
</evidence>
<comment type="caution">
    <text evidence="1">The sequence shown here is derived from an EMBL/GenBank/DDBJ whole genome shotgun (WGS) entry which is preliminary data.</text>
</comment>
<proteinExistence type="predicted"/>
<organism evidence="1 2">
    <name type="scientific">Halocaridina rubra</name>
    <name type="common">Hawaiian red shrimp</name>
    <dbReference type="NCBI Taxonomy" id="373956"/>
    <lineage>
        <taxon>Eukaryota</taxon>
        <taxon>Metazoa</taxon>
        <taxon>Ecdysozoa</taxon>
        <taxon>Arthropoda</taxon>
        <taxon>Crustacea</taxon>
        <taxon>Multicrustacea</taxon>
        <taxon>Malacostraca</taxon>
        <taxon>Eumalacostraca</taxon>
        <taxon>Eucarida</taxon>
        <taxon>Decapoda</taxon>
        <taxon>Pleocyemata</taxon>
        <taxon>Caridea</taxon>
        <taxon>Atyoidea</taxon>
        <taxon>Atyidae</taxon>
        <taxon>Halocaridina</taxon>
    </lineage>
</organism>
<dbReference type="AlphaFoldDB" id="A0AAN8WLG6"/>
<dbReference type="EMBL" id="JAXCGZ010019452">
    <property type="protein sequence ID" value="KAK7066086.1"/>
    <property type="molecule type" value="Genomic_DNA"/>
</dbReference>
<feature type="non-terminal residue" evidence="1">
    <location>
        <position position="55"/>
    </location>
</feature>
<keyword evidence="2" id="KW-1185">Reference proteome</keyword>
<reference evidence="1 2" key="1">
    <citation type="submission" date="2023-11" db="EMBL/GenBank/DDBJ databases">
        <title>Halocaridina rubra genome assembly.</title>
        <authorList>
            <person name="Smith C."/>
        </authorList>
    </citation>
    <scope>NUCLEOTIDE SEQUENCE [LARGE SCALE GENOMIC DNA]</scope>
    <source>
        <strain evidence="1">EP-1</strain>
        <tissue evidence="1">Whole</tissue>
    </source>
</reference>